<keyword evidence="1" id="KW-0732">Signal</keyword>
<dbReference type="AlphaFoldDB" id="A0AAU6WRU0"/>
<proteinExistence type="predicted"/>
<dbReference type="PROSITE" id="PS51257">
    <property type="entry name" value="PROKAR_LIPOPROTEIN"/>
    <property type="match status" value="1"/>
</dbReference>
<gene>
    <name evidence="2" type="ORF">AAFP95_00205</name>
</gene>
<keyword evidence="3" id="KW-1185">Reference proteome</keyword>
<evidence type="ECO:0000313" key="3">
    <source>
        <dbReference type="Proteomes" id="UP001463665"/>
    </source>
</evidence>
<dbReference type="RefSeq" id="WP_345766630.1">
    <property type="nucleotide sequence ID" value="NZ_CP154834.1"/>
</dbReference>
<reference evidence="2 3" key="1">
    <citation type="submission" date="2024-04" db="EMBL/GenBank/DDBJ databases">
        <title>Genome sequencing and assembly of rice foliar adapted Chryseobacterium endophyticum OsEnb-ALM-A6.</title>
        <authorList>
            <person name="Kumar S."/>
            <person name="Javed M."/>
            <person name="Chouhan V."/>
            <person name="Charishma K."/>
            <person name="Patel A."/>
            <person name="Kumar M."/>
            <person name="Sahu K.P."/>
            <person name="Kumar A."/>
        </authorList>
    </citation>
    <scope>NUCLEOTIDE SEQUENCE [LARGE SCALE GENOMIC DNA]</scope>
    <source>
        <strain evidence="2 3">OsEnb-ALM-A6</strain>
    </source>
</reference>
<evidence type="ECO:0000256" key="1">
    <source>
        <dbReference type="SAM" id="SignalP"/>
    </source>
</evidence>
<evidence type="ECO:0000313" key="2">
    <source>
        <dbReference type="EMBL" id="XAO74557.1"/>
    </source>
</evidence>
<dbReference type="EMBL" id="CP154834">
    <property type="protein sequence ID" value="XAO74557.1"/>
    <property type="molecule type" value="Genomic_DNA"/>
</dbReference>
<name>A0AAU6WRU0_9FLAO</name>
<accession>A0AAU6WRU0</accession>
<feature type="signal peptide" evidence="1">
    <location>
        <begin position="1"/>
        <end position="20"/>
    </location>
</feature>
<feature type="chain" id="PRO_5043335722" evidence="1">
    <location>
        <begin position="21"/>
        <end position="54"/>
    </location>
</feature>
<protein>
    <submittedName>
        <fullName evidence="2">Uncharacterized protein</fullName>
    </submittedName>
</protein>
<organism evidence="2 3">
    <name type="scientific">Chryseobacterium endophyticum</name>
    <dbReference type="NCBI Taxonomy" id="1854762"/>
    <lineage>
        <taxon>Bacteria</taxon>
        <taxon>Pseudomonadati</taxon>
        <taxon>Bacteroidota</taxon>
        <taxon>Flavobacteriia</taxon>
        <taxon>Flavobacteriales</taxon>
        <taxon>Weeksellaceae</taxon>
        <taxon>Chryseobacterium group</taxon>
        <taxon>Chryseobacterium</taxon>
    </lineage>
</organism>
<dbReference type="Proteomes" id="UP001463665">
    <property type="component" value="Chromosome"/>
</dbReference>
<sequence>MKKITLFLALCAIAISCRTAHENVHSPNILESKNIAEIERFRKHPTPTIPEEAF</sequence>